<dbReference type="Pfam" id="PF13577">
    <property type="entry name" value="SnoaL_4"/>
    <property type="match status" value="1"/>
</dbReference>
<dbReference type="GeneID" id="25323316"/>
<sequence length="209" mass="23743">MDPKNVLDEAEIRGILIRERFYRDTSQWKKMRKCYHANASSTLIDISWYRGDIDGFIRESEKMAEHGTVAIHTIQPVDIAVKGSKAFAQSIGTISTRIQKDDTAYDLVAHCRLLSRLQQVDATVVSLSSWKMLSIEMVYVQDQIIPIVPAAISEQPGFLESVASKRKSYRFLSWAMEQKGYKINNELPGTDLCGSVKELLDRNEAWILS</sequence>
<dbReference type="AlphaFoldDB" id="A0A0D2EZZ6"/>
<accession>A0A0D2EZZ6</accession>
<organism evidence="2 3">
    <name type="scientific">Exophiala xenobiotica</name>
    <dbReference type="NCBI Taxonomy" id="348802"/>
    <lineage>
        <taxon>Eukaryota</taxon>
        <taxon>Fungi</taxon>
        <taxon>Dikarya</taxon>
        <taxon>Ascomycota</taxon>
        <taxon>Pezizomycotina</taxon>
        <taxon>Eurotiomycetes</taxon>
        <taxon>Chaetothyriomycetidae</taxon>
        <taxon>Chaetothyriales</taxon>
        <taxon>Herpotrichiellaceae</taxon>
        <taxon>Exophiala</taxon>
    </lineage>
</organism>
<dbReference type="SUPFAM" id="SSF54427">
    <property type="entry name" value="NTF2-like"/>
    <property type="match status" value="1"/>
</dbReference>
<dbReference type="EMBL" id="KN847317">
    <property type="protein sequence ID" value="KIW61263.1"/>
    <property type="molecule type" value="Genomic_DNA"/>
</dbReference>
<dbReference type="InterPro" id="IPR037401">
    <property type="entry name" value="SnoaL-like"/>
</dbReference>
<reference evidence="2 3" key="1">
    <citation type="submission" date="2015-01" db="EMBL/GenBank/DDBJ databases">
        <title>The Genome Sequence of Exophiala xenobiotica CBS118157.</title>
        <authorList>
            <consortium name="The Broad Institute Genomics Platform"/>
            <person name="Cuomo C."/>
            <person name="de Hoog S."/>
            <person name="Gorbushina A."/>
            <person name="Stielow B."/>
            <person name="Teixiera M."/>
            <person name="Abouelleil A."/>
            <person name="Chapman S.B."/>
            <person name="Priest M."/>
            <person name="Young S.K."/>
            <person name="Wortman J."/>
            <person name="Nusbaum C."/>
            <person name="Birren B."/>
        </authorList>
    </citation>
    <scope>NUCLEOTIDE SEQUENCE [LARGE SCALE GENOMIC DNA]</scope>
    <source>
        <strain evidence="2 3">CBS 118157</strain>
    </source>
</reference>
<name>A0A0D2EZZ6_9EURO</name>
<protein>
    <recommendedName>
        <fullName evidence="1">SnoaL-like domain-containing protein</fullName>
    </recommendedName>
</protein>
<feature type="domain" description="SnoaL-like" evidence="1">
    <location>
        <begin position="6"/>
        <end position="122"/>
    </location>
</feature>
<dbReference type="Gene3D" id="3.10.450.50">
    <property type="match status" value="1"/>
</dbReference>
<evidence type="ECO:0000313" key="2">
    <source>
        <dbReference type="EMBL" id="KIW61263.1"/>
    </source>
</evidence>
<dbReference type="InterPro" id="IPR032710">
    <property type="entry name" value="NTF2-like_dom_sf"/>
</dbReference>
<dbReference type="OrthoDB" id="3724021at2759"/>
<evidence type="ECO:0000313" key="3">
    <source>
        <dbReference type="Proteomes" id="UP000054342"/>
    </source>
</evidence>
<proteinExistence type="predicted"/>
<dbReference type="Proteomes" id="UP000054342">
    <property type="component" value="Unassembled WGS sequence"/>
</dbReference>
<evidence type="ECO:0000259" key="1">
    <source>
        <dbReference type="Pfam" id="PF13577"/>
    </source>
</evidence>
<dbReference type="RefSeq" id="XP_013321847.1">
    <property type="nucleotide sequence ID" value="XM_013466393.1"/>
</dbReference>
<gene>
    <name evidence="2" type="ORF">PV05_01408</name>
</gene>
<dbReference type="HOGENOM" id="CLU_067875_1_1_1"/>
<keyword evidence="3" id="KW-1185">Reference proteome</keyword>